<keyword evidence="7" id="KW-0998">Cell outer membrane</keyword>
<keyword evidence="6" id="KW-0472">Membrane</keyword>
<evidence type="ECO:0000256" key="1">
    <source>
        <dbReference type="ARBA" id="ARBA00004442"/>
    </source>
</evidence>
<dbReference type="PANTHER" id="PTHR30026:SF20">
    <property type="entry name" value="OUTER MEMBRANE PROTEIN TOLC"/>
    <property type="match status" value="1"/>
</dbReference>
<evidence type="ECO:0000256" key="7">
    <source>
        <dbReference type="ARBA" id="ARBA00023237"/>
    </source>
</evidence>
<evidence type="ECO:0000256" key="3">
    <source>
        <dbReference type="ARBA" id="ARBA00022448"/>
    </source>
</evidence>
<feature type="coiled-coil region" evidence="8">
    <location>
        <begin position="365"/>
        <end position="417"/>
    </location>
</feature>
<dbReference type="HOGENOM" id="CLU_012817_10_6_9"/>
<dbReference type="STRING" id="888062.HMPREF9083_0250"/>
<dbReference type="Proteomes" id="UP000003503">
    <property type="component" value="Unassembled WGS sequence"/>
</dbReference>
<reference evidence="10 11" key="1">
    <citation type="submission" date="2011-02" db="EMBL/GenBank/DDBJ databases">
        <authorList>
            <person name="Muzny D."/>
            <person name="Qin X."/>
            <person name="Deng J."/>
            <person name="Jiang H."/>
            <person name="Liu Y."/>
            <person name="Qu J."/>
            <person name="Song X.-Z."/>
            <person name="Zhang L."/>
            <person name="Thornton R."/>
            <person name="Coyle M."/>
            <person name="Francisco L."/>
            <person name="Jackson L."/>
            <person name="Javaid M."/>
            <person name="Korchina V."/>
            <person name="Kovar C."/>
            <person name="Mata R."/>
            <person name="Mathew T."/>
            <person name="Ngo R."/>
            <person name="Nguyen L."/>
            <person name="Nguyen N."/>
            <person name="Okwuonu G."/>
            <person name="Ongeri F."/>
            <person name="Pham C."/>
            <person name="Simmons D."/>
            <person name="Wilczek-Boney K."/>
            <person name="Hale W."/>
            <person name="Jakkamsetti A."/>
            <person name="Pham P."/>
            <person name="Ruth R."/>
            <person name="San Lucas F."/>
            <person name="Warren J."/>
            <person name="Zhang J."/>
            <person name="Zhao Z."/>
            <person name="Zhou C."/>
            <person name="Zhu D."/>
            <person name="Lee S."/>
            <person name="Bess C."/>
            <person name="Blankenburg K."/>
            <person name="Forbes L."/>
            <person name="Fu Q."/>
            <person name="Gubbala S."/>
            <person name="Hirani K."/>
            <person name="Jayaseelan J.C."/>
            <person name="Lara F."/>
            <person name="Munidasa M."/>
            <person name="Palculict T."/>
            <person name="Patil S."/>
            <person name="Pu L.-L."/>
            <person name="Saada N."/>
            <person name="Tang L."/>
            <person name="Weissenberger G."/>
            <person name="Zhu Y."/>
            <person name="Hemphill L."/>
            <person name="Shang Y."/>
            <person name="Youmans B."/>
            <person name="Ayvaz T."/>
            <person name="Ross M."/>
            <person name="Santibanez J."/>
            <person name="Aqrawi P."/>
            <person name="Gross S."/>
            <person name="Joshi V."/>
            <person name="Fowler G."/>
            <person name="Nazareth L."/>
            <person name="Reid J."/>
            <person name="Worley K."/>
            <person name="Petrosino J."/>
            <person name="Highlander S."/>
            <person name="Gibbs R."/>
        </authorList>
    </citation>
    <scope>NUCLEOTIDE SEQUENCE [LARGE SCALE GENOMIC DNA]</scope>
    <source>
        <strain evidence="10 11">DSM 19965</strain>
    </source>
</reference>
<sequence>MRKIYKTLILMALLSTSFTMCVNANDINAANNKADSDISIKNGEKVLNIELKEAVETALKNNYDIQLSKTGLEKAEATVEEARSSKRPTVKYSWQAGRAKVTVPSAEQIQLLKGINKELNKKLSFTIPISSKTVVGTRYTQNLNVIWPVWTGGAAENAIDAAKYAESISKTDIYQKEADVKLAATEAYFGYLKTLNMVEVTNKAVQNLSEHVNNVKLQYDAGIVAKLDVLSSEVSLANAKEMNIAAKNYKDVAEANLNNVMNTPIDTKLSPKSKDFPEPEIKITMDEAIKSAEKYRWELIKAKYAIEIAKAQVGMNKAGNKPVAAVGGGFDWTGSALSGFDKDNWKVFGTVNWNLWDGGASAAKVKKAQASVKEAEQIFKQAQNKIKLEIKKDYLDVFAAKAKIQTARATVEQAEQAYKISVIRYRSGVGTNLDVLDGQLALSKAKTNYINAMYDYNIGLAKLERAMGIPAVLHKEFSK</sequence>
<keyword evidence="3" id="KW-0813">Transport</keyword>
<evidence type="ECO:0000256" key="8">
    <source>
        <dbReference type="SAM" id="Coils"/>
    </source>
</evidence>
<evidence type="ECO:0000313" key="10">
    <source>
        <dbReference type="EMBL" id="EGF15829.1"/>
    </source>
</evidence>
<dbReference type="Pfam" id="PF02321">
    <property type="entry name" value="OEP"/>
    <property type="match status" value="2"/>
</dbReference>
<proteinExistence type="inferred from homology"/>
<dbReference type="GO" id="GO:0015288">
    <property type="term" value="F:porin activity"/>
    <property type="evidence" value="ECO:0007669"/>
    <property type="project" value="TreeGrafter"/>
</dbReference>
<accession>F2BVN3</accession>
<dbReference type="RefSeq" id="WP_007555553.1">
    <property type="nucleotide sequence ID" value="NZ_GL878519.1"/>
</dbReference>
<feature type="signal peptide" evidence="9">
    <location>
        <begin position="1"/>
        <end position="24"/>
    </location>
</feature>
<gene>
    <name evidence="10" type="ORF">HMPREF9083_0250</name>
</gene>
<evidence type="ECO:0000313" key="11">
    <source>
        <dbReference type="Proteomes" id="UP000003503"/>
    </source>
</evidence>
<dbReference type="Gene3D" id="1.20.1600.10">
    <property type="entry name" value="Outer membrane efflux proteins (OEP)"/>
    <property type="match status" value="1"/>
</dbReference>
<dbReference type="GO" id="GO:1990281">
    <property type="term" value="C:efflux pump complex"/>
    <property type="evidence" value="ECO:0007669"/>
    <property type="project" value="TreeGrafter"/>
</dbReference>
<keyword evidence="11" id="KW-1185">Reference proteome</keyword>
<keyword evidence="5" id="KW-0812">Transmembrane</keyword>
<dbReference type="GO" id="GO:0015562">
    <property type="term" value="F:efflux transmembrane transporter activity"/>
    <property type="evidence" value="ECO:0007669"/>
    <property type="project" value="InterPro"/>
</dbReference>
<keyword evidence="4" id="KW-1134">Transmembrane beta strand</keyword>
<evidence type="ECO:0000256" key="9">
    <source>
        <dbReference type="SAM" id="SignalP"/>
    </source>
</evidence>
<dbReference type="EMBL" id="AFBB01000003">
    <property type="protein sequence ID" value="EGF15829.1"/>
    <property type="molecule type" value="Genomic_DNA"/>
</dbReference>
<comment type="subcellular location">
    <subcellularLocation>
        <location evidence="1">Cell outer membrane</location>
    </subcellularLocation>
</comment>
<evidence type="ECO:0000256" key="6">
    <source>
        <dbReference type="ARBA" id="ARBA00023136"/>
    </source>
</evidence>
<evidence type="ECO:0000256" key="4">
    <source>
        <dbReference type="ARBA" id="ARBA00022452"/>
    </source>
</evidence>
<dbReference type="InterPro" id="IPR003423">
    <property type="entry name" value="OMP_efflux"/>
</dbReference>
<comment type="caution">
    <text evidence="10">The sequence shown here is derived from an EMBL/GenBank/DDBJ whole genome shotgun (WGS) entry which is preliminary data.</text>
</comment>
<dbReference type="AlphaFoldDB" id="F2BVN3"/>
<dbReference type="SUPFAM" id="SSF56954">
    <property type="entry name" value="Outer membrane efflux proteins (OEP)"/>
    <property type="match status" value="1"/>
</dbReference>
<feature type="chain" id="PRO_5038500369" evidence="9">
    <location>
        <begin position="25"/>
        <end position="479"/>
    </location>
</feature>
<dbReference type="eggNOG" id="COG1538">
    <property type="taxonomic scope" value="Bacteria"/>
</dbReference>
<comment type="similarity">
    <text evidence="2">Belongs to the outer membrane factor (OMF) (TC 1.B.17) family.</text>
</comment>
<evidence type="ECO:0000256" key="5">
    <source>
        <dbReference type="ARBA" id="ARBA00022692"/>
    </source>
</evidence>
<keyword evidence="8" id="KW-0175">Coiled coil</keyword>
<dbReference type="PIRSF" id="PIRSF001892">
    <property type="entry name" value="CyaE"/>
    <property type="match status" value="1"/>
</dbReference>
<organism evidence="10 11">
    <name type="scientific">Dialister micraerophilus DSM 19965</name>
    <dbReference type="NCBI Taxonomy" id="888062"/>
    <lineage>
        <taxon>Bacteria</taxon>
        <taxon>Bacillati</taxon>
        <taxon>Bacillota</taxon>
        <taxon>Negativicutes</taxon>
        <taxon>Veillonellales</taxon>
        <taxon>Veillonellaceae</taxon>
        <taxon>Dialister</taxon>
    </lineage>
</organism>
<name>F2BVN3_9FIRM</name>
<dbReference type="InterPro" id="IPR051906">
    <property type="entry name" value="TolC-like"/>
</dbReference>
<keyword evidence="9" id="KW-0732">Signal</keyword>
<protein>
    <submittedName>
        <fullName evidence="10">Outer membrane efflux protein</fullName>
    </submittedName>
</protein>
<dbReference type="PANTHER" id="PTHR30026">
    <property type="entry name" value="OUTER MEMBRANE PROTEIN TOLC"/>
    <property type="match status" value="1"/>
</dbReference>
<dbReference type="GO" id="GO:0009279">
    <property type="term" value="C:cell outer membrane"/>
    <property type="evidence" value="ECO:0007669"/>
    <property type="project" value="UniProtKB-SubCell"/>
</dbReference>
<dbReference type="InterPro" id="IPR028351">
    <property type="entry name" value="CyaE"/>
</dbReference>
<evidence type="ECO:0000256" key="2">
    <source>
        <dbReference type="ARBA" id="ARBA00007613"/>
    </source>
</evidence>